<reference evidence="2 3" key="1">
    <citation type="submission" date="2018-09" db="EMBL/GenBank/DDBJ databases">
        <title>YIM PH21274 draft genome.</title>
        <authorList>
            <person name="Miao C."/>
        </authorList>
    </citation>
    <scope>NUCLEOTIDE SEQUENCE [LARGE SCALE GENOMIC DNA]</scope>
    <source>
        <strain evidence="2 3">YIM PH 21724</strain>
    </source>
</reference>
<dbReference type="InterPro" id="IPR001303">
    <property type="entry name" value="Aldolase_II/adducin_N"/>
</dbReference>
<dbReference type="InterPro" id="IPR036409">
    <property type="entry name" value="Aldolase_II/adducin_N_sf"/>
</dbReference>
<keyword evidence="3" id="KW-1185">Reference proteome</keyword>
<name>A0A3A4KLB1_9NOCA</name>
<evidence type="ECO:0000259" key="1">
    <source>
        <dbReference type="Pfam" id="PF00596"/>
    </source>
</evidence>
<dbReference type="SUPFAM" id="SSF53639">
    <property type="entry name" value="AraD/HMP-PK domain-like"/>
    <property type="match status" value="1"/>
</dbReference>
<proteinExistence type="predicted"/>
<comment type="caution">
    <text evidence="2">The sequence shown here is derived from an EMBL/GenBank/DDBJ whole genome shotgun (WGS) entry which is preliminary data.</text>
</comment>
<evidence type="ECO:0000313" key="2">
    <source>
        <dbReference type="EMBL" id="RJO75611.1"/>
    </source>
</evidence>
<gene>
    <name evidence="2" type="ORF">D5S18_14395</name>
</gene>
<evidence type="ECO:0000313" key="3">
    <source>
        <dbReference type="Proteomes" id="UP000266677"/>
    </source>
</evidence>
<organism evidence="2 3">
    <name type="scientific">Nocardia panacis</name>
    <dbReference type="NCBI Taxonomy" id="2340916"/>
    <lineage>
        <taxon>Bacteria</taxon>
        <taxon>Bacillati</taxon>
        <taxon>Actinomycetota</taxon>
        <taxon>Actinomycetes</taxon>
        <taxon>Mycobacteriales</taxon>
        <taxon>Nocardiaceae</taxon>
        <taxon>Nocardia</taxon>
    </lineage>
</organism>
<dbReference type="Pfam" id="PF00596">
    <property type="entry name" value="Aldolase_II"/>
    <property type="match status" value="1"/>
</dbReference>
<dbReference type="Proteomes" id="UP000266677">
    <property type="component" value="Unassembled WGS sequence"/>
</dbReference>
<dbReference type="Gene3D" id="3.40.225.10">
    <property type="entry name" value="Class II aldolase/adducin N-terminal domain"/>
    <property type="match status" value="1"/>
</dbReference>
<dbReference type="RefSeq" id="WP_120041163.1">
    <property type="nucleotide sequence ID" value="NZ_QZFU01000018.1"/>
</dbReference>
<dbReference type="OrthoDB" id="3729465at2"/>
<accession>A0A3A4KLB1</accession>
<protein>
    <recommendedName>
        <fullName evidence="1">Class II aldolase/adducin N-terminal domain-containing protein</fullName>
    </recommendedName>
</protein>
<dbReference type="AlphaFoldDB" id="A0A3A4KLB1"/>
<dbReference type="EMBL" id="QZFU01000018">
    <property type="protein sequence ID" value="RJO75611.1"/>
    <property type="molecule type" value="Genomic_DNA"/>
</dbReference>
<feature type="domain" description="Class II aldolase/adducin N-terminal" evidence="1">
    <location>
        <begin position="6"/>
        <end position="82"/>
    </location>
</feature>
<sequence length="126" mass="13488">MPTVPLRPLSHDAVLFAEHGLPRFTATANLVRTPELGRAPAADLGPAAACLMPQHGMVAVGRDLAHAVMAAILLDRACGTQLAAQSAGPLVRWTGREESPEKAATCRPESRIRAGWRYRARRASVM</sequence>